<feature type="chain" id="PRO_5015502856" description="BPP domain-containing protein" evidence="2">
    <location>
        <begin position="22"/>
        <end position="312"/>
    </location>
</feature>
<dbReference type="Proteomes" id="UP000237481">
    <property type="component" value="Unassembled WGS sequence"/>
</dbReference>
<dbReference type="AlphaFoldDB" id="A0A2S4KZA0"/>
<dbReference type="SUPFAM" id="SSF50956">
    <property type="entry name" value="Thermostable phytase (3-phytase)"/>
    <property type="match status" value="1"/>
</dbReference>
<protein>
    <recommendedName>
        <fullName evidence="3">BPP domain-containing protein</fullName>
    </recommendedName>
</protein>
<evidence type="ECO:0000313" key="4">
    <source>
        <dbReference type="EMBL" id="POR35503.1"/>
    </source>
</evidence>
<reference evidence="4 5" key="1">
    <citation type="submission" date="2018-01" db="EMBL/GenBank/DDBJ databases">
        <title>Harnessing the power of phylogenomics to disentangle the directionality and signatures of interkingdom host jumping in the parasitic fungal genus Tolypocladium.</title>
        <authorList>
            <person name="Quandt C.A."/>
            <person name="Patterson W."/>
            <person name="Spatafora J.W."/>
        </authorList>
    </citation>
    <scope>NUCLEOTIDE SEQUENCE [LARGE SCALE GENOMIC DNA]</scope>
    <source>
        <strain evidence="4 5">NRBC 100945</strain>
    </source>
</reference>
<feature type="domain" description="BPP" evidence="3">
    <location>
        <begin position="17"/>
        <end position="312"/>
    </location>
</feature>
<gene>
    <name evidence="4" type="ORF">TPAR_04288</name>
</gene>
<name>A0A2S4KZA0_9HYPO</name>
<dbReference type="InterPro" id="IPR003431">
    <property type="entry name" value="B-propeller_Phytase"/>
</dbReference>
<organism evidence="4 5">
    <name type="scientific">Tolypocladium paradoxum</name>
    <dbReference type="NCBI Taxonomy" id="94208"/>
    <lineage>
        <taxon>Eukaryota</taxon>
        <taxon>Fungi</taxon>
        <taxon>Dikarya</taxon>
        <taxon>Ascomycota</taxon>
        <taxon>Pezizomycotina</taxon>
        <taxon>Sordariomycetes</taxon>
        <taxon>Hypocreomycetidae</taxon>
        <taxon>Hypocreales</taxon>
        <taxon>Ophiocordycipitaceae</taxon>
        <taxon>Tolypocladium</taxon>
    </lineage>
</organism>
<feature type="signal peptide" evidence="2">
    <location>
        <begin position="1"/>
        <end position="21"/>
    </location>
</feature>
<dbReference type="Gene3D" id="2.120.10.30">
    <property type="entry name" value="TolB, C-terminal domain"/>
    <property type="match status" value="1"/>
</dbReference>
<feature type="region of interest" description="Disordered" evidence="1">
    <location>
        <begin position="142"/>
        <end position="161"/>
    </location>
</feature>
<evidence type="ECO:0000313" key="5">
    <source>
        <dbReference type="Proteomes" id="UP000237481"/>
    </source>
</evidence>
<dbReference type="InterPro" id="IPR011042">
    <property type="entry name" value="6-blade_b-propeller_TolB-like"/>
</dbReference>
<keyword evidence="5" id="KW-1185">Reference proteome</keyword>
<evidence type="ECO:0000256" key="2">
    <source>
        <dbReference type="SAM" id="SignalP"/>
    </source>
</evidence>
<sequence length="312" mass="32701">MAIAALVVALAISANVWPAQAAATIDVSVTAVTAAVKSHWTTVVYSSRAPLLLSNDGGPDHGGFRTYGLESEPPLAEVASVTKFVATAYGVGGKDLAITIAEPDSVLRVYELPYFSPIKDAERMQLGDWSALCPWKSRTGNPGCPVSRPSSGGKDAHNGDKNARQHCGAVQAFEAPFEASACAASHATSRMFLSTDGDKTVYALSLQKTTAPLKLSKVAKAQEDITGLAVYVANDSCKDYVLVSSEDAISVYTGAFDLVGTMKLSGYDGIEIRGLNVHQASTWQYPDGVVAYAIKSAKVNGFGVTSLSSALE</sequence>
<dbReference type="PROSITE" id="PS51662">
    <property type="entry name" value="BP_PHYTASE"/>
    <property type="match status" value="1"/>
</dbReference>
<proteinExistence type="predicted"/>
<evidence type="ECO:0000259" key="3">
    <source>
        <dbReference type="PROSITE" id="PS51662"/>
    </source>
</evidence>
<dbReference type="GO" id="GO:0016158">
    <property type="term" value="F:inositol hexakisphosphate 3-phosphatase activity"/>
    <property type="evidence" value="ECO:0007669"/>
    <property type="project" value="InterPro"/>
</dbReference>
<comment type="caution">
    <text evidence="4">The sequence shown here is derived from an EMBL/GenBank/DDBJ whole genome shotgun (WGS) entry which is preliminary data.</text>
</comment>
<dbReference type="EMBL" id="PKSG01000435">
    <property type="protein sequence ID" value="POR35503.1"/>
    <property type="molecule type" value="Genomic_DNA"/>
</dbReference>
<dbReference type="STRING" id="94208.A0A2S4KZA0"/>
<accession>A0A2S4KZA0</accession>
<keyword evidence="2" id="KW-0732">Signal</keyword>
<evidence type="ECO:0000256" key="1">
    <source>
        <dbReference type="SAM" id="MobiDB-lite"/>
    </source>
</evidence>
<dbReference type="OrthoDB" id="10045365at2759"/>